<name>A0A0H3YI94_9CAUD</name>
<dbReference type="SUPFAM" id="SSF56672">
    <property type="entry name" value="DNA/RNA polymerases"/>
    <property type="match status" value="1"/>
</dbReference>
<keyword evidence="5" id="KW-1185">Reference proteome</keyword>
<dbReference type="InterPro" id="IPR043502">
    <property type="entry name" value="DNA/RNA_pol_sf"/>
</dbReference>
<dbReference type="PANTHER" id="PTHR10133">
    <property type="entry name" value="DNA POLYMERASE I"/>
    <property type="match status" value="1"/>
</dbReference>
<dbReference type="InterPro" id="IPR002298">
    <property type="entry name" value="DNA_polymerase_A"/>
</dbReference>
<dbReference type="SMART" id="SM00482">
    <property type="entry name" value="POLAc"/>
    <property type="match status" value="1"/>
</dbReference>
<dbReference type="GO" id="GO:0003677">
    <property type="term" value="F:DNA binding"/>
    <property type="evidence" value="ECO:0007669"/>
    <property type="project" value="InterPro"/>
</dbReference>
<dbReference type="OrthoDB" id="308at10239"/>
<sequence length="780" mass="88537">MYKIIHIDLETENHPWYGQVASPFCPENYIVAPGWRIDTVDDAGTVHTGTVQDRYFHSKEEADAGADWFDMVADPAVMIITAHNAQFEIKWWLSKYRKVFEDFIKRGGRVACTAMAQYLISHQQELYPSLDETAVQYGGTHKVDGVKILWEQGALTSEIDKALLLEYLSGPSGDIENTAISFYGQQAKLAEQGMTTMYWERCDSLLAFAYCEWFGLYVDRDVAEKNRQAQEAEIAELQKELYKLLPDDLPEELEFNWGSDYHMSALVYGGPVKYRHKVPYDPVQYVKYDAYLVDVNGTEQYIDIADVPNPSEYRWPVSRYKSGKNKGQAKIFRIDSDEIKLKWQDTSVILPGLVNLNGLPAGIKEKYIGKRAEFRGARTLCDGTTPVYSTSTEALKGLKNFVPEVGLMVKLAALEKDTGTYYLRTEYNEDGAAKKTKGMMQYIGPDSIVHHSLNVTATVTGRLSSSNPNLQNLPRDGTSNVKEMFTSRFGSDGRIVEVDYSALEVVMLAALTKDSDLMQHLQAGTDMHCYRLAFKLGEPYEDVLNKCKDEQHPQHREYHRMRTDIKPPSFAAQYGATAAGIAFATGCTVEFAQEFLDNEAALFPISIGYRQVIRDEVERTGALSTGIHREVNDNGTWGVYRRGYWQSPGGTCYSFRQLPKWDRESRKEIMDYKDTQIANYWCQGEAGFLMSSSMGRICRWLISKDWFDNQVCLINNVHDACYIDVANELVGREAALGVKAIMEDAPKYLTKLWPKYDMAHVPFPAQAEWGVSMQHKTHIH</sequence>
<feature type="domain" description="DNA-directed DNA polymerase family A palm" evidence="3">
    <location>
        <begin position="478"/>
        <end position="729"/>
    </location>
</feature>
<keyword evidence="1" id="KW-0235">DNA replication</keyword>
<dbReference type="GO" id="GO:0006302">
    <property type="term" value="P:double-strand break repair"/>
    <property type="evidence" value="ECO:0007669"/>
    <property type="project" value="TreeGrafter"/>
</dbReference>
<dbReference type="Proteomes" id="UP000203782">
    <property type="component" value="Segment"/>
</dbReference>
<evidence type="ECO:0000259" key="3">
    <source>
        <dbReference type="SMART" id="SM00482"/>
    </source>
</evidence>
<dbReference type="GO" id="GO:0003887">
    <property type="term" value="F:DNA-directed DNA polymerase activity"/>
    <property type="evidence" value="ECO:0007669"/>
    <property type="project" value="InterPro"/>
</dbReference>
<dbReference type="GO" id="GO:0039693">
    <property type="term" value="P:viral DNA genome replication"/>
    <property type="evidence" value="ECO:0007669"/>
    <property type="project" value="UniProtKB-KW"/>
</dbReference>
<dbReference type="PANTHER" id="PTHR10133:SF27">
    <property type="entry name" value="DNA POLYMERASE NU"/>
    <property type="match status" value="1"/>
</dbReference>
<evidence type="ECO:0000313" key="5">
    <source>
        <dbReference type="Proteomes" id="UP000203782"/>
    </source>
</evidence>
<organism evidence="4 5">
    <name type="scientific">Pectobacterium phage Peat1</name>
    <dbReference type="NCBI Taxonomy" id="1654601"/>
    <lineage>
        <taxon>Viruses</taxon>
        <taxon>Duplodnaviria</taxon>
        <taxon>Heunggongvirae</taxon>
        <taxon>Uroviricota</taxon>
        <taxon>Caudoviricetes</taxon>
        <taxon>Autographivirales</taxon>
        <taxon>Autoscriptoviridae</taxon>
        <taxon>Corkvirinae</taxon>
        <taxon>Phimunavirus</taxon>
        <taxon>Phimunavirus peat1</taxon>
    </lineage>
</organism>
<dbReference type="RefSeq" id="YP_009224652.1">
    <property type="nucleotide sequence ID" value="NC_029081.1"/>
</dbReference>
<proteinExistence type="predicted"/>
<dbReference type="Pfam" id="PF00476">
    <property type="entry name" value="DNA_pol_A"/>
    <property type="match status" value="1"/>
</dbReference>
<keyword evidence="2" id="KW-1194">Viral DNA replication</keyword>
<dbReference type="KEGG" id="vg:26795808"/>
<dbReference type="Gene3D" id="3.30.70.370">
    <property type="match status" value="1"/>
</dbReference>
<protein>
    <submittedName>
        <fullName evidence="4">DNA polymerase</fullName>
    </submittedName>
</protein>
<dbReference type="GeneID" id="26795808"/>
<reference evidence="4 5" key="1">
    <citation type="journal article" date="2015" name="Genome Announc.">
        <title>Complete Genome Sequence of Phytopathogenic Pectobacterium atrosepticum Bacteriophage Peat1.</title>
        <authorList>
            <person name="Kalischuk M."/>
            <person name="Hachey J."/>
            <person name="Kawchuk L."/>
        </authorList>
    </citation>
    <scope>NUCLEOTIDE SEQUENCE [LARGE SCALE GENOMIC DNA]</scope>
</reference>
<evidence type="ECO:0000313" key="4">
    <source>
        <dbReference type="EMBL" id="AKN21178.1"/>
    </source>
</evidence>
<dbReference type="Gene3D" id="1.10.150.20">
    <property type="entry name" value="5' to 3' exonuclease, C-terminal subdomain"/>
    <property type="match status" value="1"/>
</dbReference>
<accession>A0A0H3YI94</accession>
<dbReference type="EMBL" id="KR604693">
    <property type="protein sequence ID" value="AKN21178.1"/>
    <property type="molecule type" value="Genomic_DNA"/>
</dbReference>
<dbReference type="InterPro" id="IPR001098">
    <property type="entry name" value="DNA-dir_DNA_pol_A_palm_dom"/>
</dbReference>
<dbReference type="GO" id="GO:0006261">
    <property type="term" value="P:DNA-templated DNA replication"/>
    <property type="evidence" value="ECO:0007669"/>
    <property type="project" value="InterPro"/>
</dbReference>
<evidence type="ECO:0000256" key="2">
    <source>
        <dbReference type="ARBA" id="ARBA00023109"/>
    </source>
</evidence>
<dbReference type="PRINTS" id="PR00868">
    <property type="entry name" value="DNAPOLI"/>
</dbReference>
<evidence type="ECO:0000256" key="1">
    <source>
        <dbReference type="ARBA" id="ARBA00022705"/>
    </source>
</evidence>